<dbReference type="GO" id="GO:0003700">
    <property type="term" value="F:DNA-binding transcription factor activity"/>
    <property type="evidence" value="ECO:0007669"/>
    <property type="project" value="InterPro"/>
</dbReference>
<dbReference type="PROSITE" id="PS50995">
    <property type="entry name" value="HTH_MARR_2"/>
    <property type="match status" value="1"/>
</dbReference>
<evidence type="ECO:0000259" key="3">
    <source>
        <dbReference type="PROSITE" id="PS50995"/>
    </source>
</evidence>
<dbReference type="SUPFAM" id="SSF46785">
    <property type="entry name" value="Winged helix' DNA-binding domain"/>
    <property type="match status" value="1"/>
</dbReference>
<comment type="caution">
    <text evidence="4">The sequence shown here is derived from an EMBL/GenBank/DDBJ whole genome shotgun (WGS) entry which is preliminary data.</text>
</comment>
<dbReference type="GO" id="GO:0006950">
    <property type="term" value="P:response to stress"/>
    <property type="evidence" value="ECO:0007669"/>
    <property type="project" value="TreeGrafter"/>
</dbReference>
<gene>
    <name evidence="4" type="ORF">HHO37_09710</name>
</gene>
<evidence type="ECO:0000313" key="4">
    <source>
        <dbReference type="EMBL" id="NMD49911.1"/>
    </source>
</evidence>
<dbReference type="EMBL" id="JABASA010000028">
    <property type="protein sequence ID" value="NMD49911.1"/>
    <property type="molecule type" value="Genomic_DNA"/>
</dbReference>
<evidence type="ECO:0000313" key="5">
    <source>
        <dbReference type="Proteomes" id="UP000532121"/>
    </source>
</evidence>
<dbReference type="AlphaFoldDB" id="A0A7X9LEQ9"/>
<dbReference type="PANTHER" id="PTHR33164:SF56">
    <property type="entry name" value="HTH-TYPE TRANSCRIPTIONAL REGULATOR MHQR"/>
    <property type="match status" value="1"/>
</dbReference>
<dbReference type="SMART" id="SM00347">
    <property type="entry name" value="HTH_MARR"/>
    <property type="match status" value="1"/>
</dbReference>
<dbReference type="PANTHER" id="PTHR33164">
    <property type="entry name" value="TRANSCRIPTIONAL REGULATOR, MARR FAMILY"/>
    <property type="match status" value="1"/>
</dbReference>
<evidence type="ECO:0000256" key="1">
    <source>
        <dbReference type="ARBA" id="ARBA00023015"/>
    </source>
</evidence>
<dbReference type="PRINTS" id="PR00598">
    <property type="entry name" value="HTHMARR"/>
</dbReference>
<dbReference type="RefSeq" id="WP_003090420.1">
    <property type="nucleotide sequence ID" value="NZ_CP043405.1"/>
</dbReference>
<dbReference type="InterPro" id="IPR000835">
    <property type="entry name" value="HTH_MarR-typ"/>
</dbReference>
<accession>A0A7X9LEQ9</accession>
<dbReference type="InterPro" id="IPR036388">
    <property type="entry name" value="WH-like_DNA-bd_sf"/>
</dbReference>
<dbReference type="InterPro" id="IPR039422">
    <property type="entry name" value="MarR/SlyA-like"/>
</dbReference>
<name>A0A7X9LEQ9_STRRT</name>
<evidence type="ECO:0000256" key="2">
    <source>
        <dbReference type="ARBA" id="ARBA00023163"/>
    </source>
</evidence>
<organism evidence="4 5">
    <name type="scientific">Streptococcus ratti</name>
    <dbReference type="NCBI Taxonomy" id="1341"/>
    <lineage>
        <taxon>Bacteria</taxon>
        <taxon>Bacillati</taxon>
        <taxon>Bacillota</taxon>
        <taxon>Bacilli</taxon>
        <taxon>Lactobacillales</taxon>
        <taxon>Streptococcaceae</taxon>
        <taxon>Streptococcus</taxon>
    </lineage>
</organism>
<keyword evidence="2" id="KW-0804">Transcription</keyword>
<dbReference type="InterPro" id="IPR036390">
    <property type="entry name" value="WH_DNA-bd_sf"/>
</dbReference>
<proteinExistence type="predicted"/>
<keyword evidence="1" id="KW-0805">Transcription regulation</keyword>
<protein>
    <submittedName>
        <fullName evidence="4">MarR family transcriptional regulator</fullName>
    </submittedName>
</protein>
<dbReference type="Gene3D" id="1.10.10.10">
    <property type="entry name" value="Winged helix-like DNA-binding domain superfamily/Winged helix DNA-binding domain"/>
    <property type="match status" value="1"/>
</dbReference>
<sequence>MGDLDKNPAVKAMVVFRKAMRTIDAQVAPSYKDNGLTPTQFAVLDVLYAKGEMTISHLISSILATSGNMTVVIKNMERNGWIYHKPDPKDKRARLVGLTENGRQLIQKALPEHIAMVEKSFSVMTKEEQLILIDLLKKFKNL</sequence>
<reference evidence="4 5" key="1">
    <citation type="submission" date="2020-04" db="EMBL/GenBank/DDBJ databases">
        <title>MicrobeNet Type strains.</title>
        <authorList>
            <person name="Nicholson A.C."/>
        </authorList>
    </citation>
    <scope>NUCLEOTIDE SEQUENCE [LARGE SCALE GENOMIC DNA]</scope>
    <source>
        <strain evidence="4 5">DSM 22768</strain>
    </source>
</reference>
<feature type="domain" description="HTH marR-type" evidence="3">
    <location>
        <begin position="6"/>
        <end position="141"/>
    </location>
</feature>
<dbReference type="Pfam" id="PF01047">
    <property type="entry name" value="MarR"/>
    <property type="match status" value="1"/>
</dbReference>
<dbReference type="Proteomes" id="UP000532121">
    <property type="component" value="Unassembled WGS sequence"/>
</dbReference>